<sequence length="62" mass="6690">MPAARPQPPSAVPASEHAQALADACRALWLATVSLMTAFMQTQAPAHRLLLARRIARNLDTL</sequence>
<proteinExistence type="predicted"/>
<organism evidence="1 2">
    <name type="scientific">Escherichia marmotae</name>
    <dbReference type="NCBI Taxonomy" id="1499973"/>
    <lineage>
        <taxon>Bacteria</taxon>
        <taxon>Pseudomonadati</taxon>
        <taxon>Pseudomonadota</taxon>
        <taxon>Gammaproteobacteria</taxon>
        <taxon>Enterobacterales</taxon>
        <taxon>Enterobacteriaceae</taxon>
        <taxon>Escherichia</taxon>
    </lineage>
</organism>
<dbReference type="Proteomes" id="UP001206878">
    <property type="component" value="Unassembled WGS sequence"/>
</dbReference>
<comment type="caution">
    <text evidence="1">The sequence shown here is derived from an EMBL/GenBank/DDBJ whole genome shotgun (WGS) entry which is preliminary data.</text>
</comment>
<reference evidence="1" key="1">
    <citation type="submission" date="2022-07" db="EMBL/GenBank/DDBJ databases">
        <title>Diversity of ethanolamine utilization by human commensal Escherichia coli.</title>
        <authorList>
            <person name="Jubelin G."/>
        </authorList>
    </citation>
    <scope>NUCLEOTIDE SEQUENCE</scope>
    <source>
        <strain evidence="1">S1</strain>
    </source>
</reference>
<protein>
    <submittedName>
        <fullName evidence="1">Uncharacterized protein</fullName>
    </submittedName>
</protein>
<evidence type="ECO:0000313" key="1">
    <source>
        <dbReference type="EMBL" id="MCR6679031.1"/>
    </source>
</evidence>
<feature type="non-terminal residue" evidence="1">
    <location>
        <position position="62"/>
    </location>
</feature>
<gene>
    <name evidence="1" type="ORF">NVV43_26420</name>
</gene>
<name>A0AAW5MSJ9_9ESCH</name>
<evidence type="ECO:0000313" key="2">
    <source>
        <dbReference type="Proteomes" id="UP001206878"/>
    </source>
</evidence>
<dbReference type="EMBL" id="JANPXH010000732">
    <property type="protein sequence ID" value="MCR6679031.1"/>
    <property type="molecule type" value="Genomic_DNA"/>
</dbReference>
<dbReference type="AlphaFoldDB" id="A0AAW5MSJ9"/>
<accession>A0AAW5MSJ9</accession>